<accession>A0A0E3W2X1</accession>
<dbReference type="GO" id="GO:0016485">
    <property type="term" value="P:protein processing"/>
    <property type="evidence" value="ECO:0007669"/>
    <property type="project" value="TreeGrafter"/>
</dbReference>
<dbReference type="InterPro" id="IPR000671">
    <property type="entry name" value="Peptidase_A31"/>
</dbReference>
<dbReference type="InterPro" id="IPR023430">
    <property type="entry name" value="Pept_HybD-like_dom_sf"/>
</dbReference>
<dbReference type="AlphaFoldDB" id="A0A0E3W2X1"/>
<evidence type="ECO:0000313" key="6">
    <source>
        <dbReference type="Proteomes" id="UP000045545"/>
    </source>
</evidence>
<dbReference type="OrthoDB" id="9794619at2"/>
<dbReference type="PANTHER" id="PTHR30302">
    <property type="entry name" value="HYDROGENASE 1 MATURATION PROTEASE"/>
    <property type="match status" value="1"/>
</dbReference>
<dbReference type="GO" id="GO:0004190">
    <property type="term" value="F:aspartic-type endopeptidase activity"/>
    <property type="evidence" value="ECO:0007669"/>
    <property type="project" value="UniProtKB-KW"/>
</dbReference>
<dbReference type="RefSeq" id="WP_052729603.1">
    <property type="nucleotide sequence ID" value="NZ_CGIH01000013.1"/>
</dbReference>
<organism evidence="5 6">
    <name type="scientific">Syntrophomonas zehnderi OL-4</name>
    <dbReference type="NCBI Taxonomy" id="690567"/>
    <lineage>
        <taxon>Bacteria</taxon>
        <taxon>Bacillati</taxon>
        <taxon>Bacillota</taxon>
        <taxon>Clostridia</taxon>
        <taxon>Eubacteriales</taxon>
        <taxon>Syntrophomonadaceae</taxon>
        <taxon>Syntrophomonas</taxon>
    </lineage>
</organism>
<evidence type="ECO:0000313" key="5">
    <source>
        <dbReference type="EMBL" id="CFX28179.1"/>
    </source>
</evidence>
<evidence type="ECO:0000256" key="2">
    <source>
        <dbReference type="ARBA" id="ARBA00022670"/>
    </source>
</evidence>
<dbReference type="Proteomes" id="UP000045545">
    <property type="component" value="Unassembled WGS sequence"/>
</dbReference>
<keyword evidence="3" id="KW-0064">Aspartyl protease</keyword>
<dbReference type="STRING" id="690567.917"/>
<dbReference type="Pfam" id="PF01750">
    <property type="entry name" value="HycI"/>
    <property type="match status" value="1"/>
</dbReference>
<sequence length="155" mass="17402">MKNKIMVVGIGNYILQDEGVGVHAVNRLMEMNLPDWVELVDGGTHSYDLVDFFCQADNLIIIDAIQAGGEPGTMYRAPLEEMGLRPEENCTSLHQMHFIEAVRMVNLLGYYPNVIVFGVEPEVIDWGMELSPRVAEKLPRLTELVVQEINTLMAV</sequence>
<keyword evidence="4" id="KW-0378">Hydrolase</keyword>
<protein>
    <submittedName>
        <fullName evidence="5">Peptidase A31 family</fullName>
    </submittedName>
</protein>
<dbReference type="NCBIfam" id="TIGR00072">
    <property type="entry name" value="hydrog_prot"/>
    <property type="match status" value="1"/>
</dbReference>
<dbReference type="EMBL" id="CGIH01000013">
    <property type="protein sequence ID" value="CFX28179.1"/>
    <property type="molecule type" value="Genomic_DNA"/>
</dbReference>
<dbReference type="Gene3D" id="3.40.50.1450">
    <property type="entry name" value="HybD-like"/>
    <property type="match status" value="1"/>
</dbReference>
<dbReference type="PRINTS" id="PR00446">
    <property type="entry name" value="HYDRGNUPTAKE"/>
</dbReference>
<evidence type="ECO:0000256" key="3">
    <source>
        <dbReference type="ARBA" id="ARBA00022750"/>
    </source>
</evidence>
<name>A0A0E3W2X1_9FIRM</name>
<evidence type="ECO:0000256" key="1">
    <source>
        <dbReference type="ARBA" id="ARBA00006814"/>
    </source>
</evidence>
<reference evidence="5 6" key="1">
    <citation type="submission" date="2015-03" db="EMBL/GenBank/DDBJ databases">
        <authorList>
            <person name="Murphy D."/>
        </authorList>
    </citation>
    <scope>NUCLEOTIDE SEQUENCE [LARGE SCALE GENOMIC DNA]</scope>
    <source>
        <strain evidence="5 6">OL-4</strain>
    </source>
</reference>
<gene>
    <name evidence="5" type="ORF">917</name>
</gene>
<keyword evidence="6" id="KW-1185">Reference proteome</keyword>
<dbReference type="GO" id="GO:0008047">
    <property type="term" value="F:enzyme activator activity"/>
    <property type="evidence" value="ECO:0007669"/>
    <property type="project" value="InterPro"/>
</dbReference>
<evidence type="ECO:0000256" key="4">
    <source>
        <dbReference type="ARBA" id="ARBA00022801"/>
    </source>
</evidence>
<dbReference type="SUPFAM" id="SSF53163">
    <property type="entry name" value="HybD-like"/>
    <property type="match status" value="1"/>
</dbReference>
<comment type="similarity">
    <text evidence="1">Belongs to the peptidase A31 family.</text>
</comment>
<dbReference type="CDD" id="cd06062">
    <property type="entry name" value="H2MP_MemB-H2up"/>
    <property type="match status" value="1"/>
</dbReference>
<proteinExistence type="inferred from homology"/>
<dbReference type="PANTHER" id="PTHR30302:SF1">
    <property type="entry name" value="HYDROGENASE 2 MATURATION PROTEASE"/>
    <property type="match status" value="1"/>
</dbReference>
<keyword evidence="2" id="KW-0645">Protease</keyword>